<comment type="caution">
    <text evidence="2">The sequence shown here is derived from an EMBL/GenBank/DDBJ whole genome shotgun (WGS) entry which is preliminary data.</text>
</comment>
<keyword evidence="1" id="KW-0812">Transmembrane</keyword>
<evidence type="ECO:0000313" key="3">
    <source>
        <dbReference type="Proteomes" id="UP000655589"/>
    </source>
</evidence>
<evidence type="ECO:0000313" key="2">
    <source>
        <dbReference type="EMBL" id="GGM15742.1"/>
    </source>
</evidence>
<protein>
    <submittedName>
        <fullName evidence="2">Uncharacterized protein</fullName>
    </submittedName>
</protein>
<organism evidence="2 3">
    <name type="scientific">Promicromonospora citrea</name>
    <dbReference type="NCBI Taxonomy" id="43677"/>
    <lineage>
        <taxon>Bacteria</taxon>
        <taxon>Bacillati</taxon>
        <taxon>Actinomycetota</taxon>
        <taxon>Actinomycetes</taxon>
        <taxon>Micrococcales</taxon>
        <taxon>Promicromonosporaceae</taxon>
        <taxon>Promicromonospora</taxon>
    </lineage>
</organism>
<dbReference type="RefSeq" id="WP_171107781.1">
    <property type="nucleotide sequence ID" value="NZ_BMPT01000003.1"/>
</dbReference>
<sequence>MLGEPRYKYAVRDVRVANGVLSIGLTSFALSNVMRLEVIGVARPQPIGAWANQVAYPFGIVAVVVLLLRMAGADGVPWEAAVASACAGAAWPAARVWQRTPLWKPAWRYPVYALQMVTASQHVHRICAHDDRHLAALAELVSAAMKDPSLTYSGRVTLITNADLLHTIAAGKESMVR</sequence>
<feature type="transmembrane region" description="Helical" evidence="1">
    <location>
        <begin position="20"/>
        <end position="42"/>
    </location>
</feature>
<dbReference type="EMBL" id="BMPT01000003">
    <property type="protein sequence ID" value="GGM15742.1"/>
    <property type="molecule type" value="Genomic_DNA"/>
</dbReference>
<keyword evidence="1" id="KW-1133">Transmembrane helix</keyword>
<accession>A0A8H9GET8</accession>
<reference evidence="2" key="1">
    <citation type="journal article" date="2014" name="Int. J. Syst. Evol. Microbiol.">
        <title>Complete genome sequence of Corynebacterium casei LMG S-19264T (=DSM 44701T), isolated from a smear-ripened cheese.</title>
        <authorList>
            <consortium name="US DOE Joint Genome Institute (JGI-PGF)"/>
            <person name="Walter F."/>
            <person name="Albersmeier A."/>
            <person name="Kalinowski J."/>
            <person name="Ruckert C."/>
        </authorList>
    </citation>
    <scope>NUCLEOTIDE SEQUENCE</scope>
    <source>
        <strain evidence="2">JCM 3051</strain>
    </source>
</reference>
<keyword evidence="1" id="KW-0472">Membrane</keyword>
<dbReference type="AlphaFoldDB" id="A0A8H9GET8"/>
<proteinExistence type="predicted"/>
<gene>
    <name evidence="2" type="ORF">GCM10010102_09210</name>
</gene>
<evidence type="ECO:0000256" key="1">
    <source>
        <dbReference type="SAM" id="Phobius"/>
    </source>
</evidence>
<keyword evidence="3" id="KW-1185">Reference proteome</keyword>
<name>A0A8H9GET8_9MICO</name>
<reference evidence="2" key="2">
    <citation type="submission" date="2020-09" db="EMBL/GenBank/DDBJ databases">
        <authorList>
            <person name="Sun Q."/>
            <person name="Ohkuma M."/>
        </authorList>
    </citation>
    <scope>NUCLEOTIDE SEQUENCE</scope>
    <source>
        <strain evidence="2">JCM 3051</strain>
    </source>
</reference>
<dbReference type="Proteomes" id="UP000655589">
    <property type="component" value="Unassembled WGS sequence"/>
</dbReference>
<feature type="transmembrane region" description="Helical" evidence="1">
    <location>
        <begin position="54"/>
        <end position="72"/>
    </location>
</feature>